<protein>
    <submittedName>
        <fullName evidence="1">Uncharacterized protein</fullName>
    </submittedName>
</protein>
<organism evidence="1 2">
    <name type="scientific">Nocardioides currus</name>
    <dbReference type="NCBI Taxonomy" id="2133958"/>
    <lineage>
        <taxon>Bacteria</taxon>
        <taxon>Bacillati</taxon>
        <taxon>Actinomycetota</taxon>
        <taxon>Actinomycetes</taxon>
        <taxon>Propionibacteriales</taxon>
        <taxon>Nocardioidaceae</taxon>
        <taxon>Nocardioides</taxon>
    </lineage>
</organism>
<dbReference type="RefSeq" id="WP_108343469.1">
    <property type="nucleotide sequence ID" value="NZ_PYXZ01000002.1"/>
</dbReference>
<evidence type="ECO:0000313" key="2">
    <source>
        <dbReference type="Proteomes" id="UP000244867"/>
    </source>
</evidence>
<sequence length="293" mass="31188">MTRPRTTRYTLLGLILAPVLVLCLGTTALALTASAEAESGRSSDRSTDRAVTKVKYPGIGIEVKRTSGDERKLKGTPRSFKKFIRARLDELFEEAGSKPRCATAPTVVVKRFDARGFGGGGEGSYGPCAGGGYSIIWKKSASGWEPILGTQDVRYCQDLAFHGVTNFIGGPDCITEDGKAIRYRLKKTDTGSPEASARRVSSLVSGFPDVPTEALLSPAAEEQVAVLTAKKAYVDVDTCVAAGDSDPLAGKLGGSPFGCSVTAYTTTMQQKKIGSYLLRIDEDFLVTELVELA</sequence>
<dbReference type="EMBL" id="PYXZ01000002">
    <property type="protein sequence ID" value="PUA81577.1"/>
    <property type="molecule type" value="Genomic_DNA"/>
</dbReference>
<gene>
    <name evidence="1" type="ORF">C7S10_05740</name>
</gene>
<accession>A0A2R7YYV9</accession>
<dbReference type="AlphaFoldDB" id="A0A2R7YYV9"/>
<proteinExistence type="predicted"/>
<dbReference type="Proteomes" id="UP000244867">
    <property type="component" value="Unassembled WGS sequence"/>
</dbReference>
<name>A0A2R7YYV9_9ACTN</name>
<keyword evidence="2" id="KW-1185">Reference proteome</keyword>
<evidence type="ECO:0000313" key="1">
    <source>
        <dbReference type="EMBL" id="PUA81577.1"/>
    </source>
</evidence>
<dbReference type="OrthoDB" id="3788830at2"/>
<comment type="caution">
    <text evidence="1">The sequence shown here is derived from an EMBL/GenBank/DDBJ whole genome shotgun (WGS) entry which is preliminary data.</text>
</comment>
<reference evidence="1 2" key="1">
    <citation type="submission" date="2018-03" db="EMBL/GenBank/DDBJ databases">
        <authorList>
            <person name="Keele B.F."/>
        </authorList>
    </citation>
    <scope>NUCLEOTIDE SEQUENCE [LARGE SCALE GENOMIC DNA]</scope>
    <source>
        <strain evidence="1 2">IB-3</strain>
    </source>
</reference>